<dbReference type="GO" id="GO:0008652">
    <property type="term" value="P:amino acid biosynthetic process"/>
    <property type="evidence" value="ECO:0007669"/>
    <property type="project" value="UniProtKB-KW"/>
</dbReference>
<comment type="similarity">
    <text evidence="8">Belongs to the shikimate dehydrogenase family.</text>
</comment>
<evidence type="ECO:0000256" key="3">
    <source>
        <dbReference type="ARBA" id="ARBA00022605"/>
    </source>
</evidence>
<proteinExistence type="inferred from homology"/>
<dbReference type="SUPFAM" id="SSF53223">
    <property type="entry name" value="Aminoacid dehydrogenase-like, N-terminal domain"/>
    <property type="match status" value="1"/>
</dbReference>
<evidence type="ECO:0000256" key="4">
    <source>
        <dbReference type="ARBA" id="ARBA00022857"/>
    </source>
</evidence>
<dbReference type="InterPro" id="IPR041121">
    <property type="entry name" value="SDH_C"/>
</dbReference>
<dbReference type="SUPFAM" id="SSF51735">
    <property type="entry name" value="NAD(P)-binding Rossmann-fold domains"/>
    <property type="match status" value="1"/>
</dbReference>
<sequence length="284" mass="31691">MNINSNTTTICLLGHPVKQSFSPNIQNYLFEKYNVNSIYSCFDVDKDRLEDAIKGIKSLGIGGCNITIPYKVDVIKYLDKVDMSAGLIGAVNTLKNEGGELKGYNTDGVGFVKSILDKGYEVKNKRVAVLGAGGACRSIAIELANNGVYSIEIRNRTINKAIEIKDIIKKHFSTEISCSTEPINQEDLNNIDILINTTPIGMNSDECPIDEKIKTNDTLVCDIVYKPHNTKFLNWAIKQNLDVVHGIDMLINQGLHAFYIWTNIKPSKKDAQILKEMYLKIVKQ</sequence>
<keyword evidence="4 8" id="KW-0521">NADP</keyword>
<dbReference type="Gene3D" id="3.40.50.720">
    <property type="entry name" value="NAD(P)-binding Rossmann-like Domain"/>
    <property type="match status" value="1"/>
</dbReference>
<keyword evidence="6 8" id="KW-0057">Aromatic amino acid biosynthesis</keyword>
<feature type="binding site" evidence="8">
    <location>
        <begin position="155"/>
        <end position="160"/>
    </location>
    <ligand>
        <name>NADP(+)</name>
        <dbReference type="ChEBI" id="CHEBI:58349"/>
    </ligand>
</feature>
<comment type="subunit">
    <text evidence="8">Homodimer.</text>
</comment>
<evidence type="ECO:0000259" key="10">
    <source>
        <dbReference type="Pfam" id="PF08501"/>
    </source>
</evidence>
<dbReference type="PANTHER" id="PTHR21089:SF1">
    <property type="entry name" value="BIFUNCTIONAL 3-DEHYDROQUINATE DEHYDRATASE_SHIKIMATE DEHYDROGENASE, CHLOROPLASTIC"/>
    <property type="match status" value="1"/>
</dbReference>
<dbReference type="Proteomes" id="UP000243494">
    <property type="component" value="Unassembled WGS sequence"/>
</dbReference>
<dbReference type="Gene3D" id="3.40.50.10860">
    <property type="entry name" value="Leucine Dehydrogenase, chain A, domain 1"/>
    <property type="match status" value="1"/>
</dbReference>
<keyword evidence="3 8" id="KW-0028">Amino-acid biosynthesis</keyword>
<evidence type="ECO:0000313" key="13">
    <source>
        <dbReference type="Proteomes" id="UP000243494"/>
    </source>
</evidence>
<dbReference type="GO" id="GO:0004764">
    <property type="term" value="F:shikimate 3-dehydrogenase (NADP+) activity"/>
    <property type="evidence" value="ECO:0007669"/>
    <property type="project" value="UniProtKB-UniRule"/>
</dbReference>
<comment type="caution">
    <text evidence="12">The sequence shown here is derived from an EMBL/GenBank/DDBJ whole genome shotgun (WGS) entry which is preliminary data.</text>
</comment>
<dbReference type="GO" id="GO:0009073">
    <property type="term" value="P:aromatic amino acid family biosynthetic process"/>
    <property type="evidence" value="ECO:0007669"/>
    <property type="project" value="UniProtKB-KW"/>
</dbReference>
<feature type="binding site" evidence="8">
    <location>
        <position position="67"/>
    </location>
    <ligand>
        <name>shikimate</name>
        <dbReference type="ChEBI" id="CHEBI:36208"/>
    </ligand>
</feature>
<feature type="binding site" evidence="8">
    <location>
        <position position="107"/>
    </location>
    <ligand>
        <name>shikimate</name>
        <dbReference type="ChEBI" id="CHEBI:36208"/>
    </ligand>
</feature>
<dbReference type="InterPro" id="IPR013708">
    <property type="entry name" value="Shikimate_DH-bd_N"/>
</dbReference>
<dbReference type="Pfam" id="PF08501">
    <property type="entry name" value="Shikimate_dh_N"/>
    <property type="match status" value="1"/>
</dbReference>
<evidence type="ECO:0000256" key="7">
    <source>
        <dbReference type="ARBA" id="ARBA00049442"/>
    </source>
</evidence>
<evidence type="ECO:0000256" key="5">
    <source>
        <dbReference type="ARBA" id="ARBA00023002"/>
    </source>
</evidence>
<feature type="domain" description="Shikimate dehydrogenase substrate binding N-terminal" evidence="10">
    <location>
        <begin position="12"/>
        <end position="94"/>
    </location>
</feature>
<dbReference type="CDD" id="cd01065">
    <property type="entry name" value="NAD_bind_Shikimate_DH"/>
    <property type="match status" value="1"/>
</dbReference>
<evidence type="ECO:0000259" key="11">
    <source>
        <dbReference type="Pfam" id="PF18317"/>
    </source>
</evidence>
<dbReference type="InterPro" id="IPR006151">
    <property type="entry name" value="Shikm_DH/Glu-tRNA_Rdtase"/>
</dbReference>
<dbReference type="UniPathway" id="UPA00053">
    <property type="reaction ID" value="UER00087"/>
</dbReference>
<keyword evidence="5 8" id="KW-0560">Oxidoreductase</keyword>
<gene>
    <name evidence="8 12" type="primary">aroE</name>
    <name evidence="12" type="ORF">CHF27_001055</name>
</gene>
<evidence type="ECO:0000313" key="12">
    <source>
        <dbReference type="EMBL" id="RDY24816.1"/>
    </source>
</evidence>
<evidence type="ECO:0000256" key="2">
    <source>
        <dbReference type="ARBA" id="ARBA00012962"/>
    </source>
</evidence>
<evidence type="ECO:0000256" key="1">
    <source>
        <dbReference type="ARBA" id="ARBA00004871"/>
    </source>
</evidence>
<feature type="binding site" evidence="8">
    <location>
        <position position="223"/>
    </location>
    <ligand>
        <name>NADP(+)</name>
        <dbReference type="ChEBI" id="CHEBI:58349"/>
    </ligand>
</feature>
<dbReference type="GO" id="GO:0019632">
    <property type="term" value="P:shikimate metabolic process"/>
    <property type="evidence" value="ECO:0007669"/>
    <property type="project" value="InterPro"/>
</dbReference>
<comment type="catalytic activity">
    <reaction evidence="7 8">
        <text>shikimate + NADP(+) = 3-dehydroshikimate + NADPH + H(+)</text>
        <dbReference type="Rhea" id="RHEA:17737"/>
        <dbReference type="ChEBI" id="CHEBI:15378"/>
        <dbReference type="ChEBI" id="CHEBI:16630"/>
        <dbReference type="ChEBI" id="CHEBI:36208"/>
        <dbReference type="ChEBI" id="CHEBI:57783"/>
        <dbReference type="ChEBI" id="CHEBI:58349"/>
        <dbReference type="EC" id="1.1.1.25"/>
    </reaction>
</comment>
<feature type="active site" description="Proton acceptor" evidence="8">
    <location>
        <position position="71"/>
    </location>
</feature>
<evidence type="ECO:0000256" key="6">
    <source>
        <dbReference type="ARBA" id="ARBA00023141"/>
    </source>
</evidence>
<dbReference type="InterPro" id="IPR022893">
    <property type="entry name" value="Shikimate_DH_fam"/>
</dbReference>
<feature type="binding site" evidence="8">
    <location>
        <begin position="20"/>
        <end position="22"/>
    </location>
    <ligand>
        <name>shikimate</name>
        <dbReference type="ChEBI" id="CHEBI:36208"/>
    </ligand>
</feature>
<dbReference type="EMBL" id="NOJZ02000001">
    <property type="protein sequence ID" value="RDY24816.1"/>
    <property type="molecule type" value="Genomic_DNA"/>
</dbReference>
<feature type="domain" description="Quinate/shikimate 5-dehydrogenase/glutamyl-tRNA reductase" evidence="9">
    <location>
        <begin position="121"/>
        <end position="198"/>
    </location>
</feature>
<feature type="domain" description="SDH C-terminal" evidence="11">
    <location>
        <begin position="246"/>
        <end position="269"/>
    </location>
</feature>
<accession>A0A371IWF2</accession>
<evidence type="ECO:0000256" key="8">
    <source>
        <dbReference type="HAMAP-Rule" id="MF_00222"/>
    </source>
</evidence>
<dbReference type="GO" id="GO:0050661">
    <property type="term" value="F:NADP binding"/>
    <property type="evidence" value="ECO:0007669"/>
    <property type="project" value="InterPro"/>
</dbReference>
<dbReference type="InterPro" id="IPR046346">
    <property type="entry name" value="Aminoacid_DH-like_N_sf"/>
</dbReference>
<comment type="pathway">
    <text evidence="1 8">Metabolic intermediate biosynthesis; chorismate biosynthesis; chorismate from D-erythrose 4-phosphate and phosphoenolpyruvate: step 4/7.</text>
</comment>
<comment type="function">
    <text evidence="8">Involved in the biosynthesis of the chorismate, which leads to the biosynthesis of aromatic amino acids. Catalyzes the reversible NADPH linked reduction of 3-dehydroshikimate (DHSA) to yield shikimate (SA).</text>
</comment>
<dbReference type="InterPro" id="IPR036291">
    <property type="entry name" value="NAD(P)-bd_dom_sf"/>
</dbReference>
<name>A0A371IWF2_9FIRM</name>
<comment type="caution">
    <text evidence="8">Lacks conserved residue(s) required for the propagation of feature annotation.</text>
</comment>
<dbReference type="Pfam" id="PF18317">
    <property type="entry name" value="SDH_C"/>
    <property type="match status" value="1"/>
</dbReference>
<feature type="binding site" evidence="8">
    <location>
        <position position="253"/>
    </location>
    <ligand>
        <name>shikimate</name>
        <dbReference type="ChEBI" id="CHEBI:36208"/>
    </ligand>
</feature>
<feature type="binding site" evidence="8">
    <location>
        <begin position="131"/>
        <end position="135"/>
    </location>
    <ligand>
        <name>NADP(+)</name>
        <dbReference type="ChEBI" id="CHEBI:58349"/>
    </ligand>
</feature>
<feature type="binding site" evidence="8">
    <location>
        <position position="92"/>
    </location>
    <ligand>
        <name>shikimate</name>
        <dbReference type="ChEBI" id="CHEBI:36208"/>
    </ligand>
</feature>
<organism evidence="12 13">
    <name type="scientific">Romboutsia maritimum</name>
    <dbReference type="NCBI Taxonomy" id="2020948"/>
    <lineage>
        <taxon>Bacteria</taxon>
        <taxon>Bacillati</taxon>
        <taxon>Bacillota</taxon>
        <taxon>Clostridia</taxon>
        <taxon>Peptostreptococcales</taxon>
        <taxon>Peptostreptococcaceae</taxon>
        <taxon>Romboutsia</taxon>
    </lineage>
</organism>
<evidence type="ECO:0000259" key="9">
    <source>
        <dbReference type="Pfam" id="PF01488"/>
    </source>
</evidence>
<dbReference type="AlphaFoldDB" id="A0A371IWF2"/>
<dbReference type="PANTHER" id="PTHR21089">
    <property type="entry name" value="SHIKIMATE DEHYDROGENASE"/>
    <property type="match status" value="1"/>
</dbReference>
<dbReference type="HAMAP" id="MF_00222">
    <property type="entry name" value="Shikimate_DH_AroE"/>
    <property type="match status" value="1"/>
</dbReference>
<dbReference type="OrthoDB" id="9792692at2"/>
<keyword evidence="13" id="KW-1185">Reference proteome</keyword>
<feature type="binding site" evidence="8">
    <location>
        <position position="225"/>
    </location>
    <ligand>
        <name>shikimate</name>
        <dbReference type="ChEBI" id="CHEBI:36208"/>
    </ligand>
</feature>
<dbReference type="NCBIfam" id="TIGR00507">
    <property type="entry name" value="aroE"/>
    <property type="match status" value="1"/>
</dbReference>
<dbReference type="RefSeq" id="WP_095404825.1">
    <property type="nucleotide sequence ID" value="NZ_NOJZ02000001.1"/>
</dbReference>
<dbReference type="EC" id="1.1.1.25" evidence="2 8"/>
<reference evidence="12 13" key="1">
    <citation type="journal article" date="2017" name="Genome Announc.">
        <title>Draft Genome Sequence of Romboutsia maritimum sp. nov. Strain CCRI-22766(T), Isolated from Coastal Estuarine Mud.</title>
        <authorList>
            <person name="Maheux A.F."/>
            <person name="Boudreau D.K."/>
            <person name="Berube E."/>
            <person name="Boissinot M."/>
            <person name="Raymond F."/>
            <person name="Brodeur S."/>
            <person name="Corbeil J."/>
            <person name="Brightwell G."/>
            <person name="Broda D."/>
            <person name="Omar R.F."/>
            <person name="Bergeron M.G."/>
        </authorList>
    </citation>
    <scope>NUCLEOTIDE SEQUENCE [LARGE SCALE GENOMIC DNA]</scope>
    <source>
        <strain evidence="12 13">CCRI-22766</strain>
    </source>
</reference>
<dbReference type="InterPro" id="IPR011342">
    <property type="entry name" value="Shikimate_DH"/>
</dbReference>
<protein>
    <recommendedName>
        <fullName evidence="2 8">Shikimate dehydrogenase (NADP(+))</fullName>
        <shortName evidence="8">SDH</shortName>
        <ecNumber evidence="2 8">1.1.1.25</ecNumber>
    </recommendedName>
</protein>
<dbReference type="Pfam" id="PF01488">
    <property type="entry name" value="Shikimate_DH"/>
    <property type="match status" value="1"/>
</dbReference>
<dbReference type="GO" id="GO:0009423">
    <property type="term" value="P:chorismate biosynthetic process"/>
    <property type="evidence" value="ECO:0007669"/>
    <property type="project" value="UniProtKB-UniRule"/>
</dbReference>
<feature type="binding site" evidence="8">
    <location>
        <position position="246"/>
    </location>
    <ligand>
        <name>NADP(+)</name>
        <dbReference type="ChEBI" id="CHEBI:58349"/>
    </ligand>
</feature>